<name>A0ABN1NHT1_9ACTN</name>
<evidence type="ECO:0000259" key="1">
    <source>
        <dbReference type="PROSITE" id="PS51707"/>
    </source>
</evidence>
<dbReference type="NCBIfam" id="TIGR00318">
    <property type="entry name" value="cyaB"/>
    <property type="match status" value="1"/>
</dbReference>
<comment type="caution">
    <text evidence="2">The sequence shown here is derived from an EMBL/GenBank/DDBJ whole genome shotgun (WGS) entry which is preliminary data.</text>
</comment>
<dbReference type="PANTHER" id="PTHR21028:SF2">
    <property type="entry name" value="CYTH DOMAIN-CONTAINING PROTEIN"/>
    <property type="match status" value="1"/>
</dbReference>
<gene>
    <name evidence="2" type="ORF">GCM10009549_14890</name>
</gene>
<evidence type="ECO:0000313" key="3">
    <source>
        <dbReference type="Proteomes" id="UP001501005"/>
    </source>
</evidence>
<dbReference type="InterPro" id="IPR033469">
    <property type="entry name" value="CYTH-like_dom_sf"/>
</dbReference>
<protein>
    <recommendedName>
        <fullName evidence="1">CYTH domain-containing protein</fullName>
    </recommendedName>
</protein>
<organism evidence="2 3">
    <name type="scientific">Streptomyces thermoalcalitolerans</name>
    <dbReference type="NCBI Taxonomy" id="65605"/>
    <lineage>
        <taxon>Bacteria</taxon>
        <taxon>Bacillati</taxon>
        <taxon>Actinomycetota</taxon>
        <taxon>Actinomycetes</taxon>
        <taxon>Kitasatosporales</taxon>
        <taxon>Streptomycetaceae</taxon>
        <taxon>Streptomyces</taxon>
    </lineage>
</organism>
<dbReference type="PROSITE" id="PS51707">
    <property type="entry name" value="CYTH"/>
    <property type="match status" value="1"/>
</dbReference>
<sequence length="190" mass="21383">MTRPIEVERKRQLADDGEALTQMLDRLGWVPDPTVTEVDTYYSRPDVDYMQTVECLRVRQRGDFAEITYKPPSTEATHSADDVISKPETNVHLMPGNACRAEQLLENIGMRRLVRVEKHRTVYRHRSHPDVTVSVDTVVGVGVFVETEVLSADADAAARIVSETETRRGVSDCPVVDLPYRDLALRHAPA</sequence>
<dbReference type="InterPro" id="IPR008173">
    <property type="entry name" value="Adenylyl_cyclase_CyaB"/>
</dbReference>
<dbReference type="EMBL" id="BAAAHG010000008">
    <property type="protein sequence ID" value="GAA0908164.1"/>
    <property type="molecule type" value="Genomic_DNA"/>
</dbReference>
<dbReference type="SMART" id="SM01118">
    <property type="entry name" value="CYTH"/>
    <property type="match status" value="1"/>
</dbReference>
<dbReference type="Pfam" id="PF01928">
    <property type="entry name" value="CYTH"/>
    <property type="match status" value="1"/>
</dbReference>
<dbReference type="SUPFAM" id="SSF55154">
    <property type="entry name" value="CYTH-like phosphatases"/>
    <property type="match status" value="1"/>
</dbReference>
<dbReference type="Proteomes" id="UP001501005">
    <property type="component" value="Unassembled WGS sequence"/>
</dbReference>
<dbReference type="PANTHER" id="PTHR21028">
    <property type="entry name" value="SI:CH211-156B7.4"/>
    <property type="match status" value="1"/>
</dbReference>
<dbReference type="RefSeq" id="WP_344048159.1">
    <property type="nucleotide sequence ID" value="NZ_BAAAHG010000008.1"/>
</dbReference>
<dbReference type="Gene3D" id="2.40.320.10">
    <property type="entry name" value="Hypothetical Protein Pfu-838710-001"/>
    <property type="match status" value="1"/>
</dbReference>
<reference evidence="2 3" key="1">
    <citation type="journal article" date="2019" name="Int. J. Syst. Evol. Microbiol.">
        <title>The Global Catalogue of Microorganisms (GCM) 10K type strain sequencing project: providing services to taxonomists for standard genome sequencing and annotation.</title>
        <authorList>
            <consortium name="The Broad Institute Genomics Platform"/>
            <consortium name="The Broad Institute Genome Sequencing Center for Infectious Disease"/>
            <person name="Wu L."/>
            <person name="Ma J."/>
        </authorList>
    </citation>
    <scope>NUCLEOTIDE SEQUENCE [LARGE SCALE GENOMIC DNA]</scope>
    <source>
        <strain evidence="2 3">JCM 10673</strain>
    </source>
</reference>
<feature type="domain" description="CYTH" evidence="1">
    <location>
        <begin position="4"/>
        <end position="186"/>
    </location>
</feature>
<keyword evidence="3" id="KW-1185">Reference proteome</keyword>
<proteinExistence type="predicted"/>
<dbReference type="InterPro" id="IPR023577">
    <property type="entry name" value="CYTH_domain"/>
</dbReference>
<evidence type="ECO:0000313" key="2">
    <source>
        <dbReference type="EMBL" id="GAA0908164.1"/>
    </source>
</evidence>
<accession>A0ABN1NHT1</accession>